<dbReference type="Proteomes" id="UP000790347">
    <property type="component" value="Unassembled WGS sequence"/>
</dbReference>
<gene>
    <name evidence="1" type="ORF">DERF_002028</name>
</gene>
<keyword evidence="2" id="KW-1185">Reference proteome</keyword>
<accession>A0A922LA19</accession>
<reference evidence="1" key="1">
    <citation type="submission" date="2013-05" db="EMBL/GenBank/DDBJ databases">
        <authorList>
            <person name="Yim A.K.Y."/>
            <person name="Chan T.F."/>
            <person name="Ji K.M."/>
            <person name="Liu X.Y."/>
            <person name="Zhou J.W."/>
            <person name="Li R.Q."/>
            <person name="Yang K.Y."/>
            <person name="Li J."/>
            <person name="Li M."/>
            <person name="Law P.T.W."/>
            <person name="Wu Y.L."/>
            <person name="Cai Z.L."/>
            <person name="Qin H."/>
            <person name="Bao Y."/>
            <person name="Leung R.K.K."/>
            <person name="Ng P.K.S."/>
            <person name="Zou J."/>
            <person name="Zhong X.J."/>
            <person name="Ran P.X."/>
            <person name="Zhong N.S."/>
            <person name="Liu Z.G."/>
            <person name="Tsui S.K.W."/>
        </authorList>
    </citation>
    <scope>NUCLEOTIDE SEQUENCE</scope>
    <source>
        <strain evidence="1">Derf</strain>
        <tissue evidence="1">Whole organism</tissue>
    </source>
</reference>
<dbReference type="AlphaFoldDB" id="A0A922LA19"/>
<sequence>MYISITNSILRLSLFVPYEHKFSRMDSTEIIQANFRTNFDDNQNRVNPMTMWTDPLSLEHTKSLLTRDGIP</sequence>
<dbReference type="EMBL" id="ASGP02000001">
    <property type="protein sequence ID" value="KAH9528054.1"/>
    <property type="molecule type" value="Genomic_DNA"/>
</dbReference>
<organism evidence="1 2">
    <name type="scientific">Dermatophagoides farinae</name>
    <name type="common">American house dust mite</name>
    <dbReference type="NCBI Taxonomy" id="6954"/>
    <lineage>
        <taxon>Eukaryota</taxon>
        <taxon>Metazoa</taxon>
        <taxon>Ecdysozoa</taxon>
        <taxon>Arthropoda</taxon>
        <taxon>Chelicerata</taxon>
        <taxon>Arachnida</taxon>
        <taxon>Acari</taxon>
        <taxon>Acariformes</taxon>
        <taxon>Sarcoptiformes</taxon>
        <taxon>Astigmata</taxon>
        <taxon>Psoroptidia</taxon>
        <taxon>Analgoidea</taxon>
        <taxon>Pyroglyphidae</taxon>
        <taxon>Dermatophagoidinae</taxon>
        <taxon>Dermatophagoides</taxon>
    </lineage>
</organism>
<evidence type="ECO:0000313" key="2">
    <source>
        <dbReference type="Proteomes" id="UP000790347"/>
    </source>
</evidence>
<protein>
    <submittedName>
        <fullName evidence="1">Uncharacterized protein</fullName>
    </submittedName>
</protein>
<evidence type="ECO:0000313" key="1">
    <source>
        <dbReference type="EMBL" id="KAH9528054.1"/>
    </source>
</evidence>
<name>A0A922LA19_DERFA</name>
<reference evidence="1" key="2">
    <citation type="journal article" date="2022" name="Res Sq">
        <title>Comparative Genomics Reveals Insights into the Divergent Evolution of Astigmatic Mites and Household Pest Adaptations.</title>
        <authorList>
            <person name="Xiong Q."/>
            <person name="Wan A.T.-Y."/>
            <person name="Liu X.-Y."/>
            <person name="Fung C.S.-H."/>
            <person name="Xiao X."/>
            <person name="Malainual N."/>
            <person name="Hou J."/>
            <person name="Wang L."/>
            <person name="Wang M."/>
            <person name="Yang K."/>
            <person name="Cui Y."/>
            <person name="Leung E."/>
            <person name="Nong W."/>
            <person name="Shin S.-K."/>
            <person name="Au S."/>
            <person name="Jeong K.Y."/>
            <person name="Chew F.T."/>
            <person name="Hui J."/>
            <person name="Leung T.F."/>
            <person name="Tungtrongchitr A."/>
            <person name="Zhong N."/>
            <person name="Liu Z."/>
            <person name="Tsui S."/>
        </authorList>
    </citation>
    <scope>NUCLEOTIDE SEQUENCE</scope>
    <source>
        <strain evidence="1">Derf</strain>
        <tissue evidence="1">Whole organism</tissue>
    </source>
</reference>
<comment type="caution">
    <text evidence="1">The sequence shown here is derived from an EMBL/GenBank/DDBJ whole genome shotgun (WGS) entry which is preliminary data.</text>
</comment>
<proteinExistence type="predicted"/>